<feature type="non-terminal residue" evidence="1">
    <location>
        <position position="39"/>
    </location>
</feature>
<dbReference type="GO" id="GO:0090168">
    <property type="term" value="P:Golgi reassembly"/>
    <property type="evidence" value="ECO:0007669"/>
    <property type="project" value="TreeGrafter"/>
</dbReference>
<dbReference type="EMBL" id="KK122236">
    <property type="protein sequence ID" value="KFM82300.1"/>
    <property type="molecule type" value="Genomic_DNA"/>
</dbReference>
<reference evidence="1 2" key="1">
    <citation type="submission" date="2013-11" db="EMBL/GenBank/DDBJ databases">
        <title>Genome sequencing of Stegodyphus mimosarum.</title>
        <authorList>
            <person name="Bechsgaard J."/>
        </authorList>
    </citation>
    <scope>NUCLEOTIDE SEQUENCE [LARGE SCALE GENOMIC DNA]</scope>
</reference>
<gene>
    <name evidence="1" type="ORF">X975_10617</name>
</gene>
<dbReference type="GO" id="GO:0035871">
    <property type="term" value="P:protein K11-linked deubiquitination"/>
    <property type="evidence" value="ECO:0007669"/>
    <property type="project" value="TreeGrafter"/>
</dbReference>
<organism evidence="1 2">
    <name type="scientific">Stegodyphus mimosarum</name>
    <name type="common">African social velvet spider</name>
    <dbReference type="NCBI Taxonomy" id="407821"/>
    <lineage>
        <taxon>Eukaryota</taxon>
        <taxon>Metazoa</taxon>
        <taxon>Ecdysozoa</taxon>
        <taxon>Arthropoda</taxon>
        <taxon>Chelicerata</taxon>
        <taxon>Arachnida</taxon>
        <taxon>Araneae</taxon>
        <taxon>Araneomorphae</taxon>
        <taxon>Entelegynae</taxon>
        <taxon>Eresoidea</taxon>
        <taxon>Eresidae</taxon>
        <taxon>Stegodyphus</taxon>
    </lineage>
</organism>
<accession>A0A087UY61</accession>
<dbReference type="PANTHER" id="PTHR14843:SF2">
    <property type="entry name" value="DEUBIQUITINATING PROTEIN VCPIP1"/>
    <property type="match status" value="1"/>
</dbReference>
<dbReference type="Proteomes" id="UP000054359">
    <property type="component" value="Unassembled WGS sequence"/>
</dbReference>
<proteinExistence type="predicted"/>
<dbReference type="InterPro" id="IPR039087">
    <property type="entry name" value="VCPIP1"/>
</dbReference>
<dbReference type="PANTHER" id="PTHR14843">
    <property type="entry name" value="DEUBIQUITINATING PROTEIN VCIP135"/>
    <property type="match status" value="1"/>
</dbReference>
<dbReference type="GO" id="GO:0004843">
    <property type="term" value="F:cysteine-type deubiquitinase activity"/>
    <property type="evidence" value="ECO:0007669"/>
    <property type="project" value="InterPro"/>
</dbReference>
<keyword evidence="2" id="KW-1185">Reference proteome</keyword>
<dbReference type="GO" id="GO:0016320">
    <property type="term" value="P:endoplasmic reticulum membrane fusion"/>
    <property type="evidence" value="ECO:0007669"/>
    <property type="project" value="TreeGrafter"/>
</dbReference>
<evidence type="ECO:0000313" key="2">
    <source>
        <dbReference type="Proteomes" id="UP000054359"/>
    </source>
</evidence>
<sequence length="39" mass="4352">MKKCGDYSALFLPGFCEPCRGKDNALNKPICIAWSSYSH</sequence>
<dbReference type="AlphaFoldDB" id="A0A087UY61"/>
<evidence type="ECO:0000313" key="1">
    <source>
        <dbReference type="EMBL" id="KFM82300.1"/>
    </source>
</evidence>
<dbReference type="GO" id="GO:0071108">
    <property type="term" value="P:protein K48-linked deubiquitination"/>
    <property type="evidence" value="ECO:0007669"/>
    <property type="project" value="TreeGrafter"/>
</dbReference>
<dbReference type="STRING" id="407821.A0A087UY61"/>
<name>A0A087UY61_STEMI</name>
<protein>
    <submittedName>
        <fullName evidence="1">Deubiquitinating protein</fullName>
    </submittedName>
</protein>
<dbReference type="GO" id="GO:0016567">
    <property type="term" value="P:protein ubiquitination"/>
    <property type="evidence" value="ECO:0007669"/>
    <property type="project" value="InterPro"/>
</dbReference>